<dbReference type="EC" id="1.2.1.-" evidence="6"/>
<dbReference type="InterPro" id="IPR020806">
    <property type="entry name" value="PKS_PP-bd"/>
</dbReference>
<dbReference type="RefSeq" id="WP_101835127.1">
    <property type="nucleotide sequence ID" value="NZ_FZMO01000533.1"/>
</dbReference>
<dbReference type="GO" id="GO:0050661">
    <property type="term" value="F:NADP binding"/>
    <property type="evidence" value="ECO:0007669"/>
    <property type="project" value="InterPro"/>
</dbReference>
<dbReference type="Pfam" id="PF00501">
    <property type="entry name" value="AMP-binding"/>
    <property type="match status" value="1"/>
</dbReference>
<dbReference type="InterPro" id="IPR009081">
    <property type="entry name" value="PP-bd_ACP"/>
</dbReference>
<dbReference type="EMBL" id="FZMO01000533">
    <property type="protein sequence ID" value="SNQ51304.1"/>
    <property type="molecule type" value="Genomic_DNA"/>
</dbReference>
<dbReference type="InterPro" id="IPR010080">
    <property type="entry name" value="Thioester_reductase-like_dom"/>
</dbReference>
<dbReference type="GO" id="GO:0005524">
    <property type="term" value="F:ATP binding"/>
    <property type="evidence" value="ECO:0007669"/>
    <property type="project" value="UniProtKB-KW"/>
</dbReference>
<evidence type="ECO:0000256" key="2">
    <source>
        <dbReference type="ARBA" id="ARBA00022553"/>
    </source>
</evidence>
<dbReference type="InterPro" id="IPR036291">
    <property type="entry name" value="NAD(P)-bd_dom_sf"/>
</dbReference>
<dbReference type="InterPro" id="IPR000873">
    <property type="entry name" value="AMP-dep_synth/lig_dom"/>
</dbReference>
<keyword evidence="3" id="KW-0547">Nucleotide-binding</keyword>
<dbReference type="PANTHER" id="PTHR43272:SF33">
    <property type="entry name" value="AMP-BINDING DOMAIN-CONTAINING PROTEIN-RELATED"/>
    <property type="match status" value="1"/>
</dbReference>
<dbReference type="SMART" id="SM00823">
    <property type="entry name" value="PKS_PP"/>
    <property type="match status" value="1"/>
</dbReference>
<dbReference type="OrthoDB" id="2472181at2"/>
<evidence type="ECO:0000256" key="1">
    <source>
        <dbReference type="ARBA" id="ARBA00022450"/>
    </source>
</evidence>
<proteinExistence type="predicted"/>
<dbReference type="SUPFAM" id="SSF47336">
    <property type="entry name" value="ACP-like"/>
    <property type="match status" value="1"/>
</dbReference>
<sequence>MSTDRKIPDYARRILDLAAGDPQLQELLPDGEVTEAVFRPGQSLEDIVTTFLDGYASRPALGERDHEPVVDPATGRTVRGWQPHFGTISYRELRDRIAGLAAAWGRQHERHRVDDGEFVAFLGFSGTDYITADLATVYRRAVGIPLQSTMAPADLDQIVTNTEPAVIVATAEDLEVAAGLAATHPSVRSVVAMDYDPRVDDERDRFEAARARLSAGGTGAELITIDELIALGAGADLTPPGTHPAEDDRLRLLVHSSGSTGTPKGIIIGELYARSQFLRRTVVPLPVIRLIFAPMSHFMGRGAVYTTLSRGGTVYFTARPDMTTLFEDFALTRPTEANMFPRVLEMAHRRYLAELSRRLADRGLNTAAGTAATTGNGDSDGEAERIRVELLREMGVTIFGDRISTMMTGSAPTTPELRQFVAECFPAPLVDGYGTTEASGVTVAGRVNRAAVIDYRLRDVPELGYHSTDKPYPRGELLVKTHLGVPGYYKNPEATARLFDEDNFICTGDIMEERAPDHLVYIDRRNDVLKLAQGEFVTVGAVGNTFEAGSDVIHQIYVYGNSARAYLLAVVVPDPDRVDALLGPDAPAEKVRELVRSELARVAVESGLRSFEVPRDFLVETEPFSVENGLLSGMLKRLRPRLRDRYGPMLEELYLDLERKQNDKLVALRDPTSGLSVLDKVGKVLEASLGLADVDVTAPYSFAELGGDSLGAVAFTTLLSSVFEVDVPVNIVLSPAGNPRAWTTAIEELLGGRGRPTLASIHGAEVGSASGRLVAADLDITRFLPADLLAAAATEAPAGESRTVLLTGATGFLGRFLCLEWLERVAPLGGTVICLVRARDHAGAVARLHAAFSGDAQLEGRFRALAERHLEVVVGDVSEARLGLDDATWERLAGAVDRIVHPAALVNHVLDYEYLFGPNVVGTAELIALALTGRQKWFDFVSSLAVAPFLADSPDSAEDAPLRDTITLASRYVASYGASKWAAEQLLRSAHRRYGLPVDVFRGDMMLPHTEYAGQANTSDIFVRLLYSLVSTGVAPTSFYRRDAGAPRPRAHYDGLPVDFVAASIVGLSAEERGSGFRTFHVVNTHDDDGVSLDSFVDWIEAAGHPLERIDPYEDWLRRFEERLRGLPTAQRQASSLTVLDALRTPHDADRPTVGAARFAGGVRRLPIGPEIPHLTEAFLNKCLADMRHLGLL</sequence>
<dbReference type="InterPro" id="IPR020845">
    <property type="entry name" value="AMP-binding_CS"/>
</dbReference>
<dbReference type="Pfam" id="PF00550">
    <property type="entry name" value="PP-binding"/>
    <property type="match status" value="1"/>
</dbReference>
<dbReference type="PROSITE" id="PS00455">
    <property type="entry name" value="AMP_BINDING"/>
    <property type="match status" value="1"/>
</dbReference>
<dbReference type="NCBIfam" id="TIGR01746">
    <property type="entry name" value="Thioester-redct"/>
    <property type="match status" value="1"/>
</dbReference>
<organism evidence="6 7">
    <name type="scientific">Frankia canadensis</name>
    <dbReference type="NCBI Taxonomy" id="1836972"/>
    <lineage>
        <taxon>Bacteria</taxon>
        <taxon>Bacillati</taxon>
        <taxon>Actinomycetota</taxon>
        <taxon>Actinomycetes</taxon>
        <taxon>Frankiales</taxon>
        <taxon>Frankiaceae</taxon>
        <taxon>Frankia</taxon>
    </lineage>
</organism>
<evidence type="ECO:0000256" key="3">
    <source>
        <dbReference type="ARBA" id="ARBA00022741"/>
    </source>
</evidence>
<dbReference type="NCBIfam" id="NF041592">
    <property type="entry name" value="carboxyl_red"/>
    <property type="match status" value="1"/>
</dbReference>
<evidence type="ECO:0000313" key="7">
    <source>
        <dbReference type="Proteomes" id="UP000234331"/>
    </source>
</evidence>
<dbReference type="SUPFAM" id="SSF56801">
    <property type="entry name" value="Acetyl-CoA synthetase-like"/>
    <property type="match status" value="1"/>
</dbReference>
<reference evidence="6 7" key="1">
    <citation type="submission" date="2017-06" db="EMBL/GenBank/DDBJ databases">
        <authorList>
            <person name="Kim H.J."/>
            <person name="Triplett B.A."/>
        </authorList>
    </citation>
    <scope>NUCLEOTIDE SEQUENCE [LARGE SCALE GENOMIC DNA]</scope>
    <source>
        <strain evidence="6">FRACA_ARgP5</strain>
    </source>
</reference>
<dbReference type="Pfam" id="PF07993">
    <property type="entry name" value="NAD_binding_4"/>
    <property type="match status" value="1"/>
</dbReference>
<dbReference type="SUPFAM" id="SSF51735">
    <property type="entry name" value="NAD(P)-binding Rossmann-fold domains"/>
    <property type="match status" value="1"/>
</dbReference>
<dbReference type="GO" id="GO:0016620">
    <property type="term" value="F:oxidoreductase activity, acting on the aldehyde or oxo group of donors, NAD or NADP as acceptor"/>
    <property type="evidence" value="ECO:0007669"/>
    <property type="project" value="InterPro"/>
</dbReference>
<dbReference type="GO" id="GO:0016020">
    <property type="term" value="C:membrane"/>
    <property type="evidence" value="ECO:0007669"/>
    <property type="project" value="TreeGrafter"/>
</dbReference>
<dbReference type="InterPro" id="IPR046407">
    <property type="entry name" value="CAR"/>
</dbReference>
<dbReference type="GO" id="GO:0031177">
    <property type="term" value="F:phosphopantetheine binding"/>
    <property type="evidence" value="ECO:0007669"/>
    <property type="project" value="InterPro"/>
</dbReference>
<dbReference type="Proteomes" id="UP000234331">
    <property type="component" value="Unassembled WGS sequence"/>
</dbReference>
<feature type="domain" description="Carrier" evidence="5">
    <location>
        <begin position="675"/>
        <end position="750"/>
    </location>
</feature>
<dbReference type="InterPro" id="IPR013120">
    <property type="entry name" value="FAR_NAD-bd"/>
</dbReference>
<dbReference type="PROSITE" id="PS50075">
    <property type="entry name" value="CARRIER"/>
    <property type="match status" value="1"/>
</dbReference>
<protein>
    <submittedName>
        <fullName evidence="6">Carboxylic acid reductase</fullName>
        <ecNumber evidence="6">1.2.1.-</ecNumber>
    </submittedName>
</protein>
<dbReference type="Gene3D" id="3.40.50.720">
    <property type="entry name" value="NAD(P)-binding Rossmann-like Domain"/>
    <property type="match status" value="1"/>
</dbReference>
<keyword evidence="6" id="KW-0560">Oxidoreductase</keyword>
<dbReference type="CDD" id="cd05235">
    <property type="entry name" value="SDR_e1"/>
    <property type="match status" value="1"/>
</dbReference>
<dbReference type="InterPro" id="IPR042099">
    <property type="entry name" value="ANL_N_sf"/>
</dbReference>
<evidence type="ECO:0000313" key="6">
    <source>
        <dbReference type="EMBL" id="SNQ51304.1"/>
    </source>
</evidence>
<keyword evidence="4" id="KW-0067">ATP-binding</keyword>
<dbReference type="InterPro" id="IPR036736">
    <property type="entry name" value="ACP-like_sf"/>
</dbReference>
<name>A0A2I2L057_9ACTN</name>
<dbReference type="PANTHER" id="PTHR43272">
    <property type="entry name" value="LONG-CHAIN-FATTY-ACID--COA LIGASE"/>
    <property type="match status" value="1"/>
</dbReference>
<evidence type="ECO:0000259" key="5">
    <source>
        <dbReference type="PROSITE" id="PS50075"/>
    </source>
</evidence>
<keyword evidence="1" id="KW-0596">Phosphopantetheine</keyword>
<accession>A0A2I2L057</accession>
<dbReference type="AlphaFoldDB" id="A0A2I2L057"/>
<keyword evidence="7" id="KW-1185">Reference proteome</keyword>
<gene>
    <name evidence="6" type="primary">car</name>
    <name evidence="6" type="ORF">FRACA_670011</name>
</gene>
<dbReference type="Gene3D" id="3.40.50.12780">
    <property type="entry name" value="N-terminal domain of ligase-like"/>
    <property type="match status" value="1"/>
</dbReference>
<dbReference type="GO" id="GO:0004467">
    <property type="term" value="F:long-chain fatty acid-CoA ligase activity"/>
    <property type="evidence" value="ECO:0007669"/>
    <property type="project" value="TreeGrafter"/>
</dbReference>
<keyword evidence="2" id="KW-0597">Phosphoprotein</keyword>
<evidence type="ECO:0000256" key="4">
    <source>
        <dbReference type="ARBA" id="ARBA00022840"/>
    </source>
</evidence>